<evidence type="ECO:0008006" key="4">
    <source>
        <dbReference type="Google" id="ProtNLM"/>
    </source>
</evidence>
<feature type="transmembrane region" description="Helical" evidence="1">
    <location>
        <begin position="12"/>
        <end position="31"/>
    </location>
</feature>
<evidence type="ECO:0000313" key="3">
    <source>
        <dbReference type="Proteomes" id="UP001500058"/>
    </source>
</evidence>
<keyword evidence="1" id="KW-0472">Membrane</keyword>
<comment type="caution">
    <text evidence="2">The sequence shown here is derived from an EMBL/GenBank/DDBJ whole genome shotgun (WGS) entry which is preliminary data.</text>
</comment>
<evidence type="ECO:0000256" key="1">
    <source>
        <dbReference type="SAM" id="Phobius"/>
    </source>
</evidence>
<organism evidence="2 3">
    <name type="scientific">Streptomyces glaucosporus</name>
    <dbReference type="NCBI Taxonomy" id="284044"/>
    <lineage>
        <taxon>Bacteria</taxon>
        <taxon>Bacillati</taxon>
        <taxon>Actinomycetota</taxon>
        <taxon>Actinomycetes</taxon>
        <taxon>Kitasatosporales</taxon>
        <taxon>Streptomycetaceae</taxon>
        <taxon>Streptomyces</taxon>
    </lineage>
</organism>
<sequence length="339" mass="35758">MNALSSGQKAVFGIAGALMLATAGIGAYGTYTNIRVEFGNGATAAGMVAAGEGATLVLALVMVGVTLLGQAAPAPVRVGLWLAPVVASVVGLAVADDGTEAVIYGVSPMGMVVAAEGLGFLARRIVVYRTGIDAEAMRRNAEAVQRLAYHRAVADGHPDEKTRRRAELAAWKLARRVGVGDIALGERLVAVQRERLTEGADVALAGMFGAAPALPPAEEPRPAAEPEVTVSRADRDEPEVVIPAVRPDAFRPIAWPPEVTAEERAEVTAAVPAAARRQVVTEVVTLTPAELRKRARALHREAVRSTGRPVTITRLREELGLSRRDATELRREIVEGERS</sequence>
<feature type="transmembrane region" description="Helical" evidence="1">
    <location>
        <begin position="43"/>
        <end position="66"/>
    </location>
</feature>
<proteinExistence type="predicted"/>
<dbReference type="Proteomes" id="UP001500058">
    <property type="component" value="Unassembled WGS sequence"/>
</dbReference>
<feature type="transmembrane region" description="Helical" evidence="1">
    <location>
        <begin position="78"/>
        <end position="95"/>
    </location>
</feature>
<protein>
    <recommendedName>
        <fullName evidence="4">Conjugal transfer protein</fullName>
    </recommendedName>
</protein>
<evidence type="ECO:0000313" key="2">
    <source>
        <dbReference type="EMBL" id="GAA2407420.1"/>
    </source>
</evidence>
<gene>
    <name evidence="2" type="ORF">GCM10010420_39400</name>
</gene>
<name>A0ABP5VS19_9ACTN</name>
<keyword evidence="1" id="KW-1133">Transmembrane helix</keyword>
<keyword evidence="1" id="KW-0812">Transmembrane</keyword>
<keyword evidence="3" id="KW-1185">Reference proteome</keyword>
<accession>A0ABP5VS19</accession>
<reference evidence="3" key="1">
    <citation type="journal article" date="2019" name="Int. J. Syst. Evol. Microbiol.">
        <title>The Global Catalogue of Microorganisms (GCM) 10K type strain sequencing project: providing services to taxonomists for standard genome sequencing and annotation.</title>
        <authorList>
            <consortium name="The Broad Institute Genomics Platform"/>
            <consortium name="The Broad Institute Genome Sequencing Center for Infectious Disease"/>
            <person name="Wu L."/>
            <person name="Ma J."/>
        </authorList>
    </citation>
    <scope>NUCLEOTIDE SEQUENCE [LARGE SCALE GENOMIC DNA]</scope>
    <source>
        <strain evidence="3">JCM 6921</strain>
    </source>
</reference>
<feature type="transmembrane region" description="Helical" evidence="1">
    <location>
        <begin position="101"/>
        <end position="122"/>
    </location>
</feature>
<dbReference type="RefSeq" id="WP_344632394.1">
    <property type="nucleotide sequence ID" value="NZ_BAAATJ010000019.1"/>
</dbReference>
<dbReference type="EMBL" id="BAAATJ010000019">
    <property type="protein sequence ID" value="GAA2407420.1"/>
    <property type="molecule type" value="Genomic_DNA"/>
</dbReference>